<organism evidence="1">
    <name type="scientific">Siphoviridae sp. ctYtb10</name>
    <dbReference type="NCBI Taxonomy" id="2825553"/>
    <lineage>
        <taxon>Viruses</taxon>
        <taxon>Duplodnaviria</taxon>
        <taxon>Heunggongvirae</taxon>
        <taxon>Uroviricota</taxon>
        <taxon>Caudoviricetes</taxon>
    </lineage>
</organism>
<reference evidence="1" key="1">
    <citation type="journal article" date="2021" name="Proc. Natl. Acad. Sci. U.S.A.">
        <title>A Catalog of Tens of Thousands of Viruses from Human Metagenomes Reveals Hidden Associations with Chronic Diseases.</title>
        <authorList>
            <person name="Tisza M.J."/>
            <person name="Buck C.B."/>
        </authorList>
    </citation>
    <scope>NUCLEOTIDE SEQUENCE</scope>
    <source>
        <strain evidence="1">CtYtb10</strain>
    </source>
</reference>
<accession>A0A8S5PBB6</accession>
<dbReference type="EMBL" id="BK015372">
    <property type="protein sequence ID" value="DAE03747.1"/>
    <property type="molecule type" value="Genomic_DNA"/>
</dbReference>
<evidence type="ECO:0000313" key="1">
    <source>
        <dbReference type="EMBL" id="DAE03747.1"/>
    </source>
</evidence>
<sequence length="32" mass="3972">MPRRLLLAQEIQRYFLCKNTIYFKRNLISNNN</sequence>
<name>A0A8S5PBB6_9CAUD</name>
<protein>
    <submittedName>
        <fullName evidence="1">Uncharacterized protein</fullName>
    </submittedName>
</protein>
<proteinExistence type="predicted"/>